<sequence>MQESLWRIDDLNDLEDCRITLYRDHFSQTEADRFFSLLQKIHWSQNEIIVFGKK</sequence>
<accession>A0A382LCS2</accession>
<name>A0A382LCS2_9ZZZZ</name>
<dbReference type="AlphaFoldDB" id="A0A382LCS2"/>
<organism evidence="1">
    <name type="scientific">marine metagenome</name>
    <dbReference type="NCBI Taxonomy" id="408172"/>
    <lineage>
        <taxon>unclassified sequences</taxon>
        <taxon>metagenomes</taxon>
        <taxon>ecological metagenomes</taxon>
    </lineage>
</organism>
<protein>
    <submittedName>
        <fullName evidence="1">Uncharacterized protein</fullName>
    </submittedName>
</protein>
<proteinExistence type="predicted"/>
<dbReference type="EMBL" id="UINC01085417">
    <property type="protein sequence ID" value="SVC32942.1"/>
    <property type="molecule type" value="Genomic_DNA"/>
</dbReference>
<reference evidence="1" key="1">
    <citation type="submission" date="2018-05" db="EMBL/GenBank/DDBJ databases">
        <authorList>
            <person name="Lanie J.A."/>
            <person name="Ng W.-L."/>
            <person name="Kazmierczak K.M."/>
            <person name="Andrzejewski T.M."/>
            <person name="Davidsen T.M."/>
            <person name="Wayne K.J."/>
            <person name="Tettelin H."/>
            <person name="Glass J.I."/>
            <person name="Rusch D."/>
            <person name="Podicherti R."/>
            <person name="Tsui H.-C.T."/>
            <person name="Winkler M.E."/>
        </authorList>
    </citation>
    <scope>NUCLEOTIDE SEQUENCE</scope>
</reference>
<evidence type="ECO:0000313" key="1">
    <source>
        <dbReference type="EMBL" id="SVC32942.1"/>
    </source>
</evidence>
<gene>
    <name evidence="1" type="ORF">METZ01_LOCUS285796</name>
</gene>
<feature type="non-terminal residue" evidence="1">
    <location>
        <position position="54"/>
    </location>
</feature>